<dbReference type="PANTHER" id="PTHR43512">
    <property type="entry name" value="TRANSLATION FACTOR GUF1-RELATED"/>
    <property type="match status" value="1"/>
</dbReference>
<dbReference type="Gene3D" id="3.40.50.300">
    <property type="entry name" value="P-loop containing nucleotide triphosphate hydrolases"/>
    <property type="match status" value="1"/>
</dbReference>
<dbReference type="GO" id="GO:0005525">
    <property type="term" value="F:GTP binding"/>
    <property type="evidence" value="ECO:0007669"/>
    <property type="project" value="InterPro"/>
</dbReference>
<dbReference type="GO" id="GO:0043022">
    <property type="term" value="F:ribosome binding"/>
    <property type="evidence" value="ECO:0007669"/>
    <property type="project" value="TreeGrafter"/>
</dbReference>
<organism evidence="2">
    <name type="scientific">marine sediment metagenome</name>
    <dbReference type="NCBI Taxonomy" id="412755"/>
    <lineage>
        <taxon>unclassified sequences</taxon>
        <taxon>metagenomes</taxon>
        <taxon>ecological metagenomes</taxon>
    </lineage>
</organism>
<protein>
    <recommendedName>
        <fullName evidence="1">Tr-type G domain-containing protein</fullName>
    </recommendedName>
</protein>
<dbReference type="PROSITE" id="PS51722">
    <property type="entry name" value="G_TR_2"/>
    <property type="match status" value="1"/>
</dbReference>
<evidence type="ECO:0000313" key="2">
    <source>
        <dbReference type="EMBL" id="KKM73218.1"/>
    </source>
</evidence>
<dbReference type="InterPro" id="IPR006297">
    <property type="entry name" value="EF-4"/>
</dbReference>
<comment type="caution">
    <text evidence="2">The sequence shown here is derived from an EMBL/GenBank/DDBJ whole genome shotgun (WGS) entry which is preliminary data.</text>
</comment>
<proteinExistence type="predicted"/>
<dbReference type="InterPro" id="IPR027417">
    <property type="entry name" value="P-loop_NTPase"/>
</dbReference>
<dbReference type="InterPro" id="IPR000795">
    <property type="entry name" value="T_Tr_GTP-bd_dom"/>
</dbReference>
<feature type="non-terminal residue" evidence="2">
    <location>
        <position position="775"/>
    </location>
</feature>
<dbReference type="NCBIfam" id="TIGR00231">
    <property type="entry name" value="small_GTP"/>
    <property type="match status" value="1"/>
</dbReference>
<gene>
    <name evidence="2" type="ORF">LCGC14_1412680</name>
</gene>
<dbReference type="InterPro" id="IPR005225">
    <property type="entry name" value="Small_GTP-bd"/>
</dbReference>
<dbReference type="GO" id="GO:0003924">
    <property type="term" value="F:GTPase activity"/>
    <property type="evidence" value="ECO:0007669"/>
    <property type="project" value="InterPro"/>
</dbReference>
<dbReference type="GO" id="GO:0045727">
    <property type="term" value="P:positive regulation of translation"/>
    <property type="evidence" value="ECO:0007669"/>
    <property type="project" value="TreeGrafter"/>
</dbReference>
<feature type="domain" description="Tr-type G" evidence="1">
    <location>
        <begin position="5"/>
        <end position="172"/>
    </location>
</feature>
<name>A0A0F9JU35_9ZZZZ</name>
<sequence length="775" mass="88408">MDKKRRVINVLVAGHAQHGKSSLIQAICGVFPDNLDYEIAHGTTVSLKVIQFELKSQNILLNFLDSPGHADFKGGIALGLEFADLLILVISCTDGFQARTYWLYENAVRKNLPIIIAATKMDLRNVNLKKIRDELKKLNTRVIPIIETSSKKNFGIEELIQKISIYVKIRDKSVSDPSFIILGFYDKKGIGELINIGIFTGQIRNGWLTEKIKIRHIFSLGGIPLKKASEGEIVQISLNVKTNFELGTKYLSGKFILSKIEGFLSEIHPKKEFYITIEEPNKFKIALDVLETIKKLLPSFDFYYEKNMITILVLGDLQFELLKERLEDLIEFKVVGSKVKGVITIKSDSRAKHNSAVVRIIPRCRRNLTVSRISNNELKLFDVLAATVAYEAYHLDGLHVEIFLGRNEDDIAQAIAKAIEKTKIIKLFPLQDVIVKVENYHDLNPLIEKYNIEILHHSQSDSFFLQIKNHYFEEFFNSLMKTSNGKAEINLFRFEQNDVILSADPGTRHIGFCLIEKGVLPSLWYVNLKRKIDDSRTIKNAKSHVMHELEIFLRNDKDSITKIFIGNGPGSKFITDTLIEYFKIPCDDNESVITDFNSDKNRLNNEITSRNRFKPPEIYLIDEFKTTKEALFHLQQGKLVNEVKSKSFVDHAIAALLIARRGIRGEVIKFEKKPLKQLFDYVVENYSGTYSFSSIHIINNLTELKSGMYLRVKDASKLDSNLNNGDVVSFLGFTNSYNSFHAVNLLGNKIIVKLQGNVKAKRDFFKIFTPVKQSN</sequence>
<reference evidence="2" key="1">
    <citation type="journal article" date="2015" name="Nature">
        <title>Complex archaea that bridge the gap between prokaryotes and eukaryotes.</title>
        <authorList>
            <person name="Spang A."/>
            <person name="Saw J.H."/>
            <person name="Jorgensen S.L."/>
            <person name="Zaremba-Niedzwiedzka K."/>
            <person name="Martijn J."/>
            <person name="Lind A.E."/>
            <person name="van Eijk R."/>
            <person name="Schleper C."/>
            <person name="Guy L."/>
            <person name="Ettema T.J."/>
        </authorList>
    </citation>
    <scope>NUCLEOTIDE SEQUENCE</scope>
</reference>
<dbReference type="PANTHER" id="PTHR43512:SF4">
    <property type="entry name" value="TRANSLATION FACTOR GUF1 HOMOLOG, CHLOROPLASTIC"/>
    <property type="match status" value="1"/>
</dbReference>
<accession>A0A0F9JU35</accession>
<dbReference type="PRINTS" id="PR00449">
    <property type="entry name" value="RASTRNSFRMNG"/>
</dbReference>
<dbReference type="SUPFAM" id="SSF52540">
    <property type="entry name" value="P-loop containing nucleoside triphosphate hydrolases"/>
    <property type="match status" value="1"/>
</dbReference>
<dbReference type="Pfam" id="PF00009">
    <property type="entry name" value="GTP_EFTU"/>
    <property type="match status" value="1"/>
</dbReference>
<evidence type="ECO:0000259" key="1">
    <source>
        <dbReference type="PROSITE" id="PS51722"/>
    </source>
</evidence>
<dbReference type="EMBL" id="LAZR01009338">
    <property type="protein sequence ID" value="KKM73218.1"/>
    <property type="molecule type" value="Genomic_DNA"/>
</dbReference>
<dbReference type="AlphaFoldDB" id="A0A0F9JU35"/>